<proteinExistence type="predicted"/>
<feature type="compositionally biased region" description="Polar residues" evidence="1">
    <location>
        <begin position="1"/>
        <end position="19"/>
    </location>
</feature>
<feature type="region of interest" description="Disordered" evidence="1">
    <location>
        <begin position="1"/>
        <end position="34"/>
    </location>
</feature>
<gene>
    <name evidence="2" type="ORF">HAND00432_LOCUS34525</name>
</gene>
<accession>A0A7S1MWS5</accession>
<evidence type="ECO:0000313" key="2">
    <source>
        <dbReference type="EMBL" id="CAD8983515.1"/>
    </source>
</evidence>
<dbReference type="EMBL" id="HBFX01057360">
    <property type="protein sequence ID" value="CAD8983515.1"/>
    <property type="molecule type" value="Transcribed_RNA"/>
</dbReference>
<organism evidence="2">
    <name type="scientific">Hemiselmis andersenii</name>
    <name type="common">Cryptophyte alga</name>
    <dbReference type="NCBI Taxonomy" id="464988"/>
    <lineage>
        <taxon>Eukaryota</taxon>
        <taxon>Cryptophyceae</taxon>
        <taxon>Cryptomonadales</taxon>
        <taxon>Hemiselmidaceae</taxon>
        <taxon>Hemiselmis</taxon>
    </lineage>
</organism>
<sequence>MAAVQPTSGRVTFTTTPEGSRTVYESPPDPRYQPTSAVTAAPTYLRDLPPARIVPTAVGGGGSTLLTTPVNGGNAFLRGGVMEVGGDVIYKETGDIQSVAAPAPTRVVNPPPFGYAGVIYDKGQHRGQARADQPPPLEVRHHEDTVYGSRVMYAPQSYPAQPAAATEGVAPQDGFPSRIVSRTVYPSRVVHADGSGGTEDRGIPQPGLVLSSGVGVVSQQGYLEPRVAYEDPVGTYARRGGNLHQAAAAASHPATQGMPWNRDFANLPPTANIPWSDVTYAQMPSEKLVGYTVPPLVGLRVVLSQQGLSVLKHQAIGPALCKGRPGHITQVNSEKDAVMVQWDAVDRAVEGASGWYRIGAYGEYTLAVAAAGNRDEEILRRSQMVADESYFSLGVTEIGF</sequence>
<protein>
    <submittedName>
        <fullName evidence="2">Uncharacterized protein</fullName>
    </submittedName>
</protein>
<evidence type="ECO:0000256" key="1">
    <source>
        <dbReference type="SAM" id="MobiDB-lite"/>
    </source>
</evidence>
<dbReference type="AlphaFoldDB" id="A0A7S1MWS5"/>
<reference evidence="2" key="1">
    <citation type="submission" date="2021-01" db="EMBL/GenBank/DDBJ databases">
        <authorList>
            <person name="Corre E."/>
            <person name="Pelletier E."/>
            <person name="Niang G."/>
            <person name="Scheremetjew M."/>
            <person name="Finn R."/>
            <person name="Kale V."/>
            <person name="Holt S."/>
            <person name="Cochrane G."/>
            <person name="Meng A."/>
            <person name="Brown T."/>
            <person name="Cohen L."/>
        </authorList>
    </citation>
    <scope>NUCLEOTIDE SEQUENCE</scope>
    <source>
        <strain evidence="2">CCMP644</strain>
    </source>
</reference>
<name>A0A7S1MWS5_HEMAN</name>